<dbReference type="PROSITE" id="PS00122">
    <property type="entry name" value="CARBOXYLESTERASE_B_1"/>
    <property type="match status" value="1"/>
</dbReference>
<evidence type="ECO:0000256" key="3">
    <source>
        <dbReference type="ARBA" id="ARBA00022801"/>
    </source>
</evidence>
<accession>A0A6G7SK96</accession>
<dbReference type="InterPro" id="IPR050309">
    <property type="entry name" value="Type-B_Carboxylest/Lipase"/>
</dbReference>
<evidence type="ECO:0000256" key="1">
    <source>
        <dbReference type="ARBA" id="ARBA00005964"/>
    </source>
</evidence>
<feature type="domain" description="Carboxylesterase type B" evidence="7">
    <location>
        <begin position="25"/>
        <end position="550"/>
    </location>
</feature>
<evidence type="ECO:0000256" key="4">
    <source>
        <dbReference type="ARBA" id="ARBA00023157"/>
    </source>
</evidence>
<dbReference type="SUPFAM" id="SSF53474">
    <property type="entry name" value="alpha/beta-Hydrolases"/>
    <property type="match status" value="1"/>
</dbReference>
<name>A0A6G7SK96_HOLPA</name>
<feature type="signal peptide" evidence="6">
    <location>
        <begin position="1"/>
        <end position="23"/>
    </location>
</feature>
<dbReference type="EC" id="3.1.1.-" evidence="6"/>
<proteinExistence type="evidence at transcript level"/>
<dbReference type="InterPro" id="IPR019826">
    <property type="entry name" value="Carboxylesterase_B_AS"/>
</dbReference>
<keyword evidence="6" id="KW-0732">Signal</keyword>
<protein>
    <recommendedName>
        <fullName evidence="6">Carboxylic ester hydrolase</fullName>
        <ecNumber evidence="6">3.1.1.-</ecNumber>
    </recommendedName>
</protein>
<evidence type="ECO:0000256" key="2">
    <source>
        <dbReference type="ARBA" id="ARBA00022487"/>
    </source>
</evidence>
<dbReference type="Gene3D" id="3.40.50.1820">
    <property type="entry name" value="alpha/beta hydrolase"/>
    <property type="match status" value="1"/>
</dbReference>
<feature type="chain" id="PRO_5026379503" description="Carboxylic ester hydrolase" evidence="6">
    <location>
        <begin position="24"/>
        <end position="560"/>
    </location>
</feature>
<dbReference type="Pfam" id="PF00135">
    <property type="entry name" value="COesterase"/>
    <property type="match status" value="1"/>
</dbReference>
<keyword evidence="4" id="KW-1015">Disulfide bond</keyword>
<dbReference type="EMBL" id="MN256347">
    <property type="protein sequence ID" value="QIK02110.1"/>
    <property type="molecule type" value="mRNA"/>
</dbReference>
<dbReference type="GO" id="GO:0052689">
    <property type="term" value="F:carboxylic ester hydrolase activity"/>
    <property type="evidence" value="ECO:0007669"/>
    <property type="project" value="UniProtKB-KW"/>
</dbReference>
<organism evidence="8">
    <name type="scientific">Holotrichia parallela</name>
    <name type="common">Dark black chafer beetle</name>
    <name type="synonym">Pedinotrichia parallela</name>
    <dbReference type="NCBI Taxonomy" id="93412"/>
    <lineage>
        <taxon>Eukaryota</taxon>
        <taxon>Metazoa</taxon>
        <taxon>Ecdysozoa</taxon>
        <taxon>Arthropoda</taxon>
        <taxon>Hexapoda</taxon>
        <taxon>Insecta</taxon>
        <taxon>Pterygota</taxon>
        <taxon>Neoptera</taxon>
        <taxon>Endopterygota</taxon>
        <taxon>Coleoptera</taxon>
        <taxon>Polyphaga</taxon>
        <taxon>Scarabaeiformia</taxon>
        <taxon>Scarabaeidae</taxon>
        <taxon>Melolonthinae</taxon>
        <taxon>Holotrichia</taxon>
    </lineage>
</organism>
<dbReference type="InterPro" id="IPR029058">
    <property type="entry name" value="AB_hydrolase_fold"/>
</dbReference>
<evidence type="ECO:0000313" key="8">
    <source>
        <dbReference type="EMBL" id="QIK02110.1"/>
    </source>
</evidence>
<reference evidence="8" key="1">
    <citation type="submission" date="2019-08" db="EMBL/GenBank/DDBJ databases">
        <authorList>
            <person name="Yi J."/>
            <person name="Wang S."/>
            <person name="Xi J."/>
        </authorList>
    </citation>
    <scope>NUCLEOTIDE SEQUENCE</scope>
</reference>
<evidence type="ECO:0000256" key="6">
    <source>
        <dbReference type="RuleBase" id="RU361235"/>
    </source>
</evidence>
<keyword evidence="2" id="KW-0719">Serine esterase</keyword>
<sequence length="560" mass="63793">MSTTKYLILFAFVVLLNVWHSKCEDQPVVDTDLGKIRGSILKSRLGNDIYSFRSIRYTKPPVGELRFQPPVPVEKWNNIYDATQPGPVCPQANNTNSSEDCLMLNVYVNKLPVKEKTNLNRPVMVFFHPGGFYGFTGASYSFGPDYLADEDIVLVTANYRLGSLGFLSTGTKEAPGNNGFKDQVMVLKWVRDHIRAFGGNPNMVTLSGHSAGSWSTILHMISPMSKGLFHRAIAMSSSPLGAALRSRDQYNIAQKQAQLLNCPDDSPVNIINCLKTKSAQEIADTRSGFAEVGGDPILIWRDVIEPDFGQERFLTEHPVTAVLHGRFTNVPIMLGLTEIEFGFVSHIAIRNQMYVDMMNNEYERILPIVFNYERGTERSRRISAALRQFYFGDGPIENSTSTREGIDYLYRDGITGFAINRAVKLISEKNSANTYYHLVTYRGRYSYFYLPDTNRTQTAGASHHDELMYLFYMSTFFPYINRDDPEWNMVDRMVKMWTDFVKTGNPTPGSSQLLNNVHWPPYSKNSPKYMDIGDKLVVKENLYEDRYQEWEKLFPLSDYS</sequence>
<comment type="similarity">
    <text evidence="1 6">Belongs to the type-B carboxylesterase/lipase family.</text>
</comment>
<dbReference type="PANTHER" id="PTHR11559">
    <property type="entry name" value="CARBOXYLESTERASE"/>
    <property type="match status" value="1"/>
</dbReference>
<dbReference type="FunFam" id="3.40.50.1820:FF:000155">
    <property type="entry name" value="Carboxylic ester hydrolase"/>
    <property type="match status" value="1"/>
</dbReference>
<keyword evidence="5" id="KW-0325">Glycoprotein</keyword>
<evidence type="ECO:0000259" key="7">
    <source>
        <dbReference type="Pfam" id="PF00135"/>
    </source>
</evidence>
<keyword evidence="3 6" id="KW-0378">Hydrolase</keyword>
<evidence type="ECO:0000256" key="5">
    <source>
        <dbReference type="ARBA" id="ARBA00023180"/>
    </source>
</evidence>
<dbReference type="InterPro" id="IPR002018">
    <property type="entry name" value="CarbesteraseB"/>
</dbReference>
<dbReference type="AlphaFoldDB" id="A0A6G7SK96"/>